<evidence type="ECO:0000313" key="2">
    <source>
        <dbReference type="Proteomes" id="UP001607303"/>
    </source>
</evidence>
<dbReference type="EMBL" id="JAYRBN010000063">
    <property type="protein sequence ID" value="KAL2738696.1"/>
    <property type="molecule type" value="Genomic_DNA"/>
</dbReference>
<protein>
    <submittedName>
        <fullName evidence="1">Uncharacterized protein</fullName>
    </submittedName>
</protein>
<keyword evidence="2" id="KW-1185">Reference proteome</keyword>
<proteinExistence type="predicted"/>
<organism evidence="1 2">
    <name type="scientific">Vespula maculifrons</name>
    <name type="common">Eastern yellow jacket</name>
    <name type="synonym">Wasp</name>
    <dbReference type="NCBI Taxonomy" id="7453"/>
    <lineage>
        <taxon>Eukaryota</taxon>
        <taxon>Metazoa</taxon>
        <taxon>Ecdysozoa</taxon>
        <taxon>Arthropoda</taxon>
        <taxon>Hexapoda</taxon>
        <taxon>Insecta</taxon>
        <taxon>Pterygota</taxon>
        <taxon>Neoptera</taxon>
        <taxon>Endopterygota</taxon>
        <taxon>Hymenoptera</taxon>
        <taxon>Apocrita</taxon>
        <taxon>Aculeata</taxon>
        <taxon>Vespoidea</taxon>
        <taxon>Vespidae</taxon>
        <taxon>Vespinae</taxon>
        <taxon>Vespula</taxon>
    </lineage>
</organism>
<gene>
    <name evidence="1" type="ORF">V1477_012055</name>
</gene>
<name>A0ABD2C0Y7_VESMC</name>
<dbReference type="Proteomes" id="UP001607303">
    <property type="component" value="Unassembled WGS sequence"/>
</dbReference>
<comment type="caution">
    <text evidence="1">The sequence shown here is derived from an EMBL/GenBank/DDBJ whole genome shotgun (WGS) entry which is preliminary data.</text>
</comment>
<sequence length="156" mass="18596">MGEVRRLDFRLQFYLLTMRNGVGHTTTSAIERRRRNFRGQKSCSRRDDWGAVDVNSVNLFVSVNNTVWPVFLERSKMDSARVQQSRRLPFNGFYMDSFNLHRRHVINNRHHQDREEFCTVVTAQLNLSRRNPLFIEHCRPALYLDMILEEILQDIV</sequence>
<evidence type="ECO:0000313" key="1">
    <source>
        <dbReference type="EMBL" id="KAL2738696.1"/>
    </source>
</evidence>
<accession>A0ABD2C0Y7</accession>
<reference evidence="1 2" key="1">
    <citation type="journal article" date="2024" name="Ann. Entomol. Soc. Am.">
        <title>Genomic analyses of the southern and eastern yellowjacket wasps (Hymenoptera: Vespidae) reveal evolutionary signatures of social life.</title>
        <authorList>
            <person name="Catto M.A."/>
            <person name="Caine P.B."/>
            <person name="Orr S.E."/>
            <person name="Hunt B.G."/>
            <person name="Goodisman M.A.D."/>
        </authorList>
    </citation>
    <scope>NUCLEOTIDE SEQUENCE [LARGE SCALE GENOMIC DNA]</scope>
    <source>
        <strain evidence="1">232</strain>
        <tissue evidence="1">Head and thorax</tissue>
    </source>
</reference>
<dbReference type="AlphaFoldDB" id="A0ABD2C0Y7"/>